<evidence type="ECO:0000313" key="3">
    <source>
        <dbReference type="EMBL" id="MBC5619932.1"/>
    </source>
</evidence>
<keyword evidence="2" id="KW-0812">Transmembrane</keyword>
<gene>
    <name evidence="3" type="ORF">H8S64_02345</name>
</gene>
<keyword evidence="4" id="KW-1185">Reference proteome</keyword>
<dbReference type="EMBL" id="JACOOH010000001">
    <property type="protein sequence ID" value="MBC5619932.1"/>
    <property type="molecule type" value="Genomic_DNA"/>
</dbReference>
<organism evidence="3 4">
    <name type="scientific">Butyricimonas hominis</name>
    <dbReference type="NCBI Taxonomy" id="2763032"/>
    <lineage>
        <taxon>Bacteria</taxon>
        <taxon>Pseudomonadati</taxon>
        <taxon>Bacteroidota</taxon>
        <taxon>Bacteroidia</taxon>
        <taxon>Bacteroidales</taxon>
        <taxon>Odoribacteraceae</taxon>
        <taxon>Butyricimonas</taxon>
    </lineage>
</organism>
<protein>
    <recommendedName>
        <fullName evidence="5">Lipoprotein</fullName>
    </recommendedName>
</protein>
<evidence type="ECO:0000256" key="1">
    <source>
        <dbReference type="SAM" id="MobiDB-lite"/>
    </source>
</evidence>
<accession>A0ABR7CWM6</accession>
<evidence type="ECO:0000256" key="2">
    <source>
        <dbReference type="SAM" id="Phobius"/>
    </source>
</evidence>
<proteinExistence type="predicted"/>
<dbReference type="Proteomes" id="UP000646484">
    <property type="component" value="Unassembled WGS sequence"/>
</dbReference>
<dbReference type="RefSeq" id="WP_186974791.1">
    <property type="nucleotide sequence ID" value="NZ_JACOOH010000001.1"/>
</dbReference>
<keyword evidence="2" id="KW-0472">Membrane</keyword>
<name>A0ABR7CWM6_9BACT</name>
<reference evidence="3 4" key="1">
    <citation type="submission" date="2020-08" db="EMBL/GenBank/DDBJ databases">
        <title>Genome public.</title>
        <authorList>
            <person name="Liu C."/>
            <person name="Sun Q."/>
        </authorList>
    </citation>
    <scope>NUCLEOTIDE SEQUENCE [LARGE SCALE GENOMIC DNA]</scope>
    <source>
        <strain evidence="3 4">NSJ-56</strain>
    </source>
</reference>
<feature type="region of interest" description="Disordered" evidence="1">
    <location>
        <begin position="215"/>
        <end position="265"/>
    </location>
</feature>
<evidence type="ECO:0000313" key="4">
    <source>
        <dbReference type="Proteomes" id="UP000646484"/>
    </source>
</evidence>
<comment type="caution">
    <text evidence="3">The sequence shown here is derived from an EMBL/GenBank/DDBJ whole genome shotgun (WGS) entry which is preliminary data.</text>
</comment>
<evidence type="ECO:0008006" key="5">
    <source>
        <dbReference type="Google" id="ProtNLM"/>
    </source>
</evidence>
<feature type="transmembrane region" description="Helical" evidence="2">
    <location>
        <begin position="384"/>
        <end position="405"/>
    </location>
</feature>
<feature type="compositionally biased region" description="Gly residues" evidence="1">
    <location>
        <begin position="223"/>
        <end position="262"/>
    </location>
</feature>
<dbReference type="PROSITE" id="PS51257">
    <property type="entry name" value="PROKAR_LIPOPROTEIN"/>
    <property type="match status" value="1"/>
</dbReference>
<feature type="transmembrane region" description="Helical" evidence="2">
    <location>
        <begin position="336"/>
        <end position="353"/>
    </location>
</feature>
<keyword evidence="2" id="KW-1133">Transmembrane helix</keyword>
<sequence>MRKTKFWILGIILALIYSCSDDFGVKEQAPQGIDVSEARAYFEKNATDLAPLTFKNPLSRASSFVVPELIPEWDEAIESENEDYFITEVPLNSPSKVVCVESIAKDNEFLEEEKVICCQRRLVIARQKDKNETDMFIATLLPDNEVVGGENASFTGRVFYSELNGDFRKAVEYKNGQVCDTLLITKGYGFAIHTQKGTPLDYSMLAFQEGTTSRSATYSSSESGGGGWWPGSGGGGGPIGGGGTGGGNTGGGSTGGGTGSGGYDQDYMRGRELVDEMMENLRTRNVNAYHTKDVNVLEAAANVTSIGLTVPGIITSCYKFMQGVDLDKVALRFGKAISGLGLAVGLYQTYVAFSEKKYDAEMVMTVVSTVCSALALVFTGWPVVIFGIAGCVVGCISSTMSLALLHPLLIEVPMDDGGRIYVFIPANTSSLA</sequence>